<proteinExistence type="predicted"/>
<dbReference type="EMBL" id="JEMC01002745">
    <property type="protein sequence ID" value="KYF85386.1"/>
    <property type="molecule type" value="Genomic_DNA"/>
</dbReference>
<evidence type="ECO:0008006" key="4">
    <source>
        <dbReference type="Google" id="ProtNLM"/>
    </source>
</evidence>
<feature type="transmembrane region" description="Helical" evidence="1">
    <location>
        <begin position="256"/>
        <end position="275"/>
    </location>
</feature>
<dbReference type="Proteomes" id="UP000075515">
    <property type="component" value="Unassembled WGS sequence"/>
</dbReference>
<keyword evidence="1" id="KW-0812">Transmembrane</keyword>
<sequence>MAEAQALFDEALALMKNGKYTDACPMLKKSHELDPGMGTQYRLAECYESVGLTGSAWSIFLEVAESARAAGRSDREARAKERAEALKPKVPMLLLTVPAEIANLVGLRVERDGADVDPSTWNVPAAIDPGEHTIRVTAPGKKAWEQTAQVLAGATLEVRVPVLKNDAGVASAAAAPAPRPAPAPAGAGMNGFHLGAIAAGSVGLVGIGLGAGFGFKTLSQWDAALSHCKDLDKSRCDDEGIALGEDARTSAAMSTAGFVVGGVGIATAAILLNLAPKSGPAANGKAGLQVTPVIGQNGMEAVLRGNF</sequence>
<dbReference type="AlphaFoldDB" id="A0A150S4U2"/>
<dbReference type="Gene3D" id="1.25.40.10">
    <property type="entry name" value="Tetratricopeptide repeat domain"/>
    <property type="match status" value="1"/>
</dbReference>
<keyword evidence="1" id="KW-1133">Transmembrane helix</keyword>
<evidence type="ECO:0000256" key="1">
    <source>
        <dbReference type="SAM" id="Phobius"/>
    </source>
</evidence>
<reference evidence="2 3" key="1">
    <citation type="submission" date="2014-02" db="EMBL/GenBank/DDBJ databases">
        <title>The small core and large imbalanced accessory genome model reveals a collaborative survival strategy of Sorangium cellulosum strains in nature.</title>
        <authorList>
            <person name="Han K."/>
            <person name="Peng R."/>
            <person name="Blom J."/>
            <person name="Li Y.-Z."/>
        </authorList>
    </citation>
    <scope>NUCLEOTIDE SEQUENCE [LARGE SCALE GENOMIC DNA]</scope>
    <source>
        <strain evidence="2 3">So0149</strain>
    </source>
</reference>
<accession>A0A150S4U2</accession>
<gene>
    <name evidence="2" type="ORF">BE18_07010</name>
</gene>
<name>A0A150S4U2_SORCE</name>
<dbReference type="SUPFAM" id="SSF48452">
    <property type="entry name" value="TPR-like"/>
    <property type="match status" value="1"/>
</dbReference>
<protein>
    <recommendedName>
        <fullName evidence="4">PEGA domain-containing protein</fullName>
    </recommendedName>
</protein>
<evidence type="ECO:0000313" key="3">
    <source>
        <dbReference type="Proteomes" id="UP000075515"/>
    </source>
</evidence>
<organism evidence="2 3">
    <name type="scientific">Sorangium cellulosum</name>
    <name type="common">Polyangium cellulosum</name>
    <dbReference type="NCBI Taxonomy" id="56"/>
    <lineage>
        <taxon>Bacteria</taxon>
        <taxon>Pseudomonadati</taxon>
        <taxon>Myxococcota</taxon>
        <taxon>Polyangia</taxon>
        <taxon>Polyangiales</taxon>
        <taxon>Polyangiaceae</taxon>
        <taxon>Sorangium</taxon>
    </lineage>
</organism>
<comment type="caution">
    <text evidence="2">The sequence shown here is derived from an EMBL/GenBank/DDBJ whole genome shotgun (WGS) entry which is preliminary data.</text>
</comment>
<keyword evidence="1" id="KW-0472">Membrane</keyword>
<dbReference type="InterPro" id="IPR011990">
    <property type="entry name" value="TPR-like_helical_dom_sf"/>
</dbReference>
<evidence type="ECO:0000313" key="2">
    <source>
        <dbReference type="EMBL" id="KYF85386.1"/>
    </source>
</evidence>